<keyword evidence="2" id="KW-1133">Transmembrane helix</keyword>
<feature type="transmembrane region" description="Helical" evidence="2">
    <location>
        <begin position="26"/>
        <end position="45"/>
    </location>
</feature>
<sequence length="74" mass="7694">MPPVPPRPDSATSPAPSPTSERARQAATLGALVAVAIVLALGYWLTGALSRQSKLEDCLMAHRRNCGAVEALPS</sequence>
<feature type="region of interest" description="Disordered" evidence="1">
    <location>
        <begin position="1"/>
        <end position="23"/>
    </location>
</feature>
<name>A0A3S0JGM9_9PROT</name>
<dbReference type="RefSeq" id="WP_126617684.1">
    <property type="nucleotide sequence ID" value="NZ_JBHUCY010000015.1"/>
</dbReference>
<dbReference type="EMBL" id="RXMA01000017">
    <property type="protein sequence ID" value="RTR17859.1"/>
    <property type="molecule type" value="Genomic_DNA"/>
</dbReference>
<dbReference type="Proteomes" id="UP000277007">
    <property type="component" value="Unassembled WGS sequence"/>
</dbReference>
<reference evidence="3 4" key="1">
    <citation type="submission" date="2018-12" db="EMBL/GenBank/DDBJ databases">
        <authorList>
            <person name="Yang Y."/>
        </authorList>
    </citation>
    <scope>NUCLEOTIDE SEQUENCE [LARGE SCALE GENOMIC DNA]</scope>
    <source>
        <strain evidence="3 4">L-25-5w-1</strain>
    </source>
</reference>
<keyword evidence="4" id="KW-1185">Reference proteome</keyword>
<protein>
    <submittedName>
        <fullName evidence="3">Uncharacterized protein</fullName>
    </submittedName>
</protein>
<evidence type="ECO:0000256" key="2">
    <source>
        <dbReference type="SAM" id="Phobius"/>
    </source>
</evidence>
<dbReference type="OrthoDB" id="8254787at2"/>
<gene>
    <name evidence="3" type="ORF">EJ903_17165</name>
</gene>
<evidence type="ECO:0000313" key="3">
    <source>
        <dbReference type="EMBL" id="RTR17859.1"/>
    </source>
</evidence>
<accession>A0A3S0JGM9</accession>
<keyword evidence="2" id="KW-0812">Transmembrane</keyword>
<comment type="caution">
    <text evidence="3">The sequence shown here is derived from an EMBL/GenBank/DDBJ whole genome shotgun (WGS) entry which is preliminary data.</text>
</comment>
<dbReference type="AlphaFoldDB" id="A0A3S0JGM9"/>
<feature type="compositionally biased region" description="Low complexity" evidence="1">
    <location>
        <begin position="9"/>
        <end position="23"/>
    </location>
</feature>
<evidence type="ECO:0000256" key="1">
    <source>
        <dbReference type="SAM" id="MobiDB-lite"/>
    </source>
</evidence>
<organism evidence="3 4">
    <name type="scientific">Azospirillum griseum</name>
    <dbReference type="NCBI Taxonomy" id="2496639"/>
    <lineage>
        <taxon>Bacteria</taxon>
        <taxon>Pseudomonadati</taxon>
        <taxon>Pseudomonadota</taxon>
        <taxon>Alphaproteobacteria</taxon>
        <taxon>Rhodospirillales</taxon>
        <taxon>Azospirillaceae</taxon>
        <taxon>Azospirillum</taxon>
    </lineage>
</organism>
<evidence type="ECO:0000313" key="4">
    <source>
        <dbReference type="Proteomes" id="UP000277007"/>
    </source>
</evidence>
<proteinExistence type="predicted"/>
<keyword evidence="2" id="KW-0472">Membrane</keyword>